<protein>
    <submittedName>
        <fullName evidence="2">Uncharacterized protein</fullName>
    </submittedName>
</protein>
<dbReference type="AlphaFoldDB" id="A0A238H7C9"/>
<sequence>MAKRRRPSLCSARVHRAQPPGSDGWYMRRSCRRIGSNTEQRREACAMLDGSYG</sequence>
<accession>A0A238H7C9</accession>
<dbReference type="EMBL" id="FXAN01000064">
    <property type="protein sequence ID" value="SMG00973.1"/>
    <property type="molecule type" value="Genomic_DNA"/>
</dbReference>
<proteinExistence type="predicted"/>
<organism evidence="2 3">
    <name type="scientific">Burkholderia singularis</name>
    <dbReference type="NCBI Taxonomy" id="1503053"/>
    <lineage>
        <taxon>Bacteria</taxon>
        <taxon>Pseudomonadati</taxon>
        <taxon>Pseudomonadota</taxon>
        <taxon>Betaproteobacteria</taxon>
        <taxon>Burkholderiales</taxon>
        <taxon>Burkholderiaceae</taxon>
        <taxon>Burkholderia</taxon>
        <taxon>pseudomallei group</taxon>
    </lineage>
</organism>
<evidence type="ECO:0000313" key="2">
    <source>
        <dbReference type="EMBL" id="SMG00973.1"/>
    </source>
</evidence>
<dbReference type="Proteomes" id="UP000198460">
    <property type="component" value="Unassembled WGS sequence"/>
</dbReference>
<evidence type="ECO:0000313" key="3">
    <source>
        <dbReference type="Proteomes" id="UP000198460"/>
    </source>
</evidence>
<reference evidence="2 3" key="1">
    <citation type="submission" date="2017-04" db="EMBL/GenBank/DDBJ databases">
        <authorList>
            <person name="Afonso C.L."/>
            <person name="Miller P.J."/>
            <person name="Scott M.A."/>
            <person name="Spackman E."/>
            <person name="Goraichik I."/>
            <person name="Dimitrov K.M."/>
            <person name="Suarez D.L."/>
            <person name="Swayne D.E."/>
        </authorList>
    </citation>
    <scope>NUCLEOTIDE SEQUENCE [LARGE SCALE GENOMIC DNA]</scope>
    <source>
        <strain evidence="2">LMG 28154</strain>
    </source>
</reference>
<gene>
    <name evidence="2" type="ORF">BSIN_3957</name>
</gene>
<feature type="region of interest" description="Disordered" evidence="1">
    <location>
        <begin position="1"/>
        <end position="22"/>
    </location>
</feature>
<name>A0A238H7C9_9BURK</name>
<evidence type="ECO:0000256" key="1">
    <source>
        <dbReference type="SAM" id="MobiDB-lite"/>
    </source>
</evidence>